<evidence type="ECO:0000313" key="9">
    <source>
        <dbReference type="EMBL" id="SEU12758.1"/>
    </source>
</evidence>
<dbReference type="Proteomes" id="UP000198508">
    <property type="component" value="Unassembled WGS sequence"/>
</dbReference>
<evidence type="ECO:0000313" key="10">
    <source>
        <dbReference type="Proteomes" id="UP000198508"/>
    </source>
</evidence>
<dbReference type="GO" id="GO:0055085">
    <property type="term" value="P:transmembrane transport"/>
    <property type="evidence" value="ECO:0007669"/>
    <property type="project" value="InterPro"/>
</dbReference>
<evidence type="ECO:0000256" key="2">
    <source>
        <dbReference type="ARBA" id="ARBA00022448"/>
    </source>
</evidence>
<proteinExistence type="predicted"/>
<keyword evidence="4" id="KW-0677">Repeat</keyword>
<feature type="transmembrane region" description="Helical" evidence="7">
    <location>
        <begin position="56"/>
        <end position="76"/>
    </location>
</feature>
<organism evidence="9 10">
    <name type="scientific">Enterocloster lavalensis</name>
    <dbReference type="NCBI Taxonomy" id="460384"/>
    <lineage>
        <taxon>Bacteria</taxon>
        <taxon>Bacillati</taxon>
        <taxon>Bacillota</taxon>
        <taxon>Clostridia</taxon>
        <taxon>Lachnospirales</taxon>
        <taxon>Lachnospiraceae</taxon>
        <taxon>Enterocloster</taxon>
    </lineage>
</organism>
<feature type="domain" description="Citrate transporter-like" evidence="8">
    <location>
        <begin position="15"/>
        <end position="385"/>
    </location>
</feature>
<dbReference type="PANTHER" id="PTHR43652:SF2">
    <property type="entry name" value="BASIC AMINO ACID ANTIPORTER YFCC-RELATED"/>
    <property type="match status" value="1"/>
</dbReference>
<dbReference type="EMBL" id="FOIM01000034">
    <property type="protein sequence ID" value="SEU12758.1"/>
    <property type="molecule type" value="Genomic_DNA"/>
</dbReference>
<evidence type="ECO:0000256" key="7">
    <source>
        <dbReference type="SAM" id="Phobius"/>
    </source>
</evidence>
<evidence type="ECO:0000256" key="1">
    <source>
        <dbReference type="ARBA" id="ARBA00004141"/>
    </source>
</evidence>
<dbReference type="InterPro" id="IPR051679">
    <property type="entry name" value="DASS-Related_Transporters"/>
</dbReference>
<keyword evidence="5 7" id="KW-1133">Transmembrane helix</keyword>
<reference evidence="10" key="1">
    <citation type="submission" date="2016-10" db="EMBL/GenBank/DDBJ databases">
        <authorList>
            <person name="Varghese N."/>
            <person name="Submissions S."/>
        </authorList>
    </citation>
    <scope>NUCLEOTIDE SEQUENCE [LARGE SCALE GENOMIC DNA]</scope>
    <source>
        <strain evidence="10">NLAE-zl-G277</strain>
    </source>
</reference>
<dbReference type="GO" id="GO:0005886">
    <property type="term" value="C:plasma membrane"/>
    <property type="evidence" value="ECO:0007669"/>
    <property type="project" value="TreeGrafter"/>
</dbReference>
<feature type="transmembrane region" description="Helical" evidence="7">
    <location>
        <begin position="378"/>
        <end position="397"/>
    </location>
</feature>
<keyword evidence="10" id="KW-1185">Reference proteome</keyword>
<keyword evidence="2" id="KW-0813">Transport</keyword>
<comment type="subcellular location">
    <subcellularLocation>
        <location evidence="1">Membrane</location>
        <topology evidence="1">Multi-pass membrane protein</topology>
    </subcellularLocation>
</comment>
<sequence length="441" mass="48039">MSQAVFVLLLLLVMIVAFASGKFNFGLISLSIPVVLQATGILTAAEAWTGFSNTGILLFIPLFMLGTVLKKSSFLFRLKKLVAKLGSTRGGHIKVLLVFAVSAVLLANFMNATAAIALLAPMIVALSSEDKSFSRRGVTKWCADIANASRQIFPFGLVLAEYAVTNAKLEAAGSPYRLRILDPILSKTPFVLIWLAFMVFFGYRFYNKWSTADPMEESMAKDSSDSEGKEERGTSLSPFMDKLAYFLFFGNVAAMLFGTMFTNIPILIWAFMFALTAVYVGIVTPRECIDNMSWVSLLLAAGTMPLTTAIVKSGAQEYIASAVGFFMRGNNSVFALSIVFYFFASITTQFMSDLASKEIYTSIALAATVGLGLDPRPVLMAVLIGAFASVLTPMANAGQAICYGSGGYKFIEYIKAGLIPYLVYTVLFIVYQPIYMNLILK</sequence>
<evidence type="ECO:0000256" key="6">
    <source>
        <dbReference type="ARBA" id="ARBA00023136"/>
    </source>
</evidence>
<dbReference type="RefSeq" id="WP_092369764.1">
    <property type="nucleotide sequence ID" value="NZ_FOIM01000034.1"/>
</dbReference>
<dbReference type="AlphaFoldDB" id="A0A1I0JQE7"/>
<dbReference type="Pfam" id="PF03600">
    <property type="entry name" value="CitMHS"/>
    <property type="match status" value="1"/>
</dbReference>
<feature type="transmembrane region" description="Helical" evidence="7">
    <location>
        <begin position="266"/>
        <end position="285"/>
    </location>
</feature>
<dbReference type="PANTHER" id="PTHR43652">
    <property type="entry name" value="BASIC AMINO ACID ANTIPORTER YFCC-RELATED"/>
    <property type="match status" value="1"/>
</dbReference>
<dbReference type="STRING" id="460384.SAMN05216313_13417"/>
<dbReference type="InterPro" id="IPR004680">
    <property type="entry name" value="Cit_transptr-like_dom"/>
</dbReference>
<evidence type="ECO:0000256" key="4">
    <source>
        <dbReference type="ARBA" id="ARBA00022737"/>
    </source>
</evidence>
<evidence type="ECO:0000256" key="5">
    <source>
        <dbReference type="ARBA" id="ARBA00022989"/>
    </source>
</evidence>
<feature type="transmembrane region" description="Helical" evidence="7">
    <location>
        <begin position="418"/>
        <end position="440"/>
    </location>
</feature>
<protein>
    <submittedName>
        <fullName evidence="9">Di-and tricarboxylate transporter</fullName>
    </submittedName>
</protein>
<accession>A0A1I0JQE7</accession>
<evidence type="ECO:0000259" key="8">
    <source>
        <dbReference type="Pfam" id="PF03600"/>
    </source>
</evidence>
<feature type="transmembrane region" description="Helical" evidence="7">
    <location>
        <begin position="332"/>
        <end position="351"/>
    </location>
</feature>
<name>A0A1I0JQE7_9FIRM</name>
<keyword evidence="3 7" id="KW-0812">Transmembrane</keyword>
<feature type="transmembrane region" description="Helical" evidence="7">
    <location>
        <begin position="184"/>
        <end position="206"/>
    </location>
</feature>
<gene>
    <name evidence="9" type="ORF">SAMN05216313_13417</name>
</gene>
<keyword evidence="6 7" id="KW-0472">Membrane</keyword>
<evidence type="ECO:0000256" key="3">
    <source>
        <dbReference type="ARBA" id="ARBA00022692"/>
    </source>
</evidence>
<feature type="transmembrane region" description="Helical" evidence="7">
    <location>
        <begin position="96"/>
        <end position="126"/>
    </location>
</feature>
<feature type="transmembrane region" description="Helical" evidence="7">
    <location>
        <begin position="243"/>
        <end position="261"/>
    </location>
</feature>